<name>A0ABQ6E3B2_9GAMM</name>
<keyword evidence="1" id="KW-0472">Membrane</keyword>
<evidence type="ECO:0000313" key="2">
    <source>
        <dbReference type="EMBL" id="GLS91927.1"/>
    </source>
</evidence>
<feature type="transmembrane region" description="Helical" evidence="1">
    <location>
        <begin position="54"/>
        <end position="77"/>
    </location>
</feature>
<dbReference type="RefSeq" id="WP_284205020.1">
    <property type="nucleotide sequence ID" value="NZ_BSPQ01000016.1"/>
</dbReference>
<dbReference type="Pfam" id="PF11086">
    <property type="entry name" value="DUF2878"/>
    <property type="match status" value="1"/>
</dbReference>
<keyword evidence="1" id="KW-1133">Transmembrane helix</keyword>
<dbReference type="Proteomes" id="UP001157353">
    <property type="component" value="Unassembled WGS sequence"/>
</dbReference>
<reference evidence="3" key="1">
    <citation type="journal article" date="2019" name="Int. J. Syst. Evol. Microbiol.">
        <title>The Global Catalogue of Microorganisms (GCM) 10K type strain sequencing project: providing services to taxonomists for standard genome sequencing and annotation.</title>
        <authorList>
            <consortium name="The Broad Institute Genomics Platform"/>
            <consortium name="The Broad Institute Genome Sequencing Center for Infectious Disease"/>
            <person name="Wu L."/>
            <person name="Ma J."/>
        </authorList>
    </citation>
    <scope>NUCLEOTIDE SEQUENCE [LARGE SCALE GENOMIC DNA]</scope>
    <source>
        <strain evidence="3">NBRC 103166</strain>
    </source>
</reference>
<dbReference type="InterPro" id="IPR021306">
    <property type="entry name" value="DUF2878"/>
</dbReference>
<protein>
    <submittedName>
        <fullName evidence="2">Membrane protein</fullName>
    </submittedName>
</protein>
<evidence type="ECO:0000256" key="1">
    <source>
        <dbReference type="SAM" id="Phobius"/>
    </source>
</evidence>
<keyword evidence="3" id="KW-1185">Reference proteome</keyword>
<feature type="transmembrane region" description="Helical" evidence="1">
    <location>
        <begin position="83"/>
        <end position="100"/>
    </location>
</feature>
<dbReference type="EMBL" id="BSPQ01000016">
    <property type="protein sequence ID" value="GLS91927.1"/>
    <property type="molecule type" value="Genomic_DNA"/>
</dbReference>
<sequence length="184" mass="20994">MKIALNKKLFSWINFIWFQVIWFVAVFYTEQTMTLLLISLCLHFLLTPTREADLLTMLGITLLGSLGDFLLTFLGIYIFPETLFIPVWLILLWAHFALALNHGMSWLSNLPGYGRILFGAIFGTLSYYAGAQFGAVTLHQNLTLSLFSMAVIWATLLPVYIEIALFNRVFCDENINQNVSDNLQ</sequence>
<accession>A0ABQ6E3B2</accession>
<evidence type="ECO:0000313" key="3">
    <source>
        <dbReference type="Proteomes" id="UP001157353"/>
    </source>
</evidence>
<comment type="caution">
    <text evidence="2">The sequence shown here is derived from an EMBL/GenBank/DDBJ whole genome shotgun (WGS) entry which is preliminary data.</text>
</comment>
<feature type="transmembrane region" description="Helical" evidence="1">
    <location>
        <begin position="142"/>
        <end position="161"/>
    </location>
</feature>
<proteinExistence type="predicted"/>
<feature type="transmembrane region" description="Helical" evidence="1">
    <location>
        <begin position="20"/>
        <end position="42"/>
    </location>
</feature>
<gene>
    <name evidence="2" type="ORF">GCM10007916_29970</name>
</gene>
<keyword evidence="1" id="KW-0812">Transmembrane</keyword>
<feature type="transmembrane region" description="Helical" evidence="1">
    <location>
        <begin position="112"/>
        <end position="130"/>
    </location>
</feature>
<organism evidence="2 3">
    <name type="scientific">Psychromonas marina</name>
    <dbReference type="NCBI Taxonomy" id="88364"/>
    <lineage>
        <taxon>Bacteria</taxon>
        <taxon>Pseudomonadati</taxon>
        <taxon>Pseudomonadota</taxon>
        <taxon>Gammaproteobacteria</taxon>
        <taxon>Alteromonadales</taxon>
        <taxon>Psychromonadaceae</taxon>
        <taxon>Psychromonas</taxon>
    </lineage>
</organism>